<organism evidence="1 2">
    <name type="scientific">Halomarina salina</name>
    <dbReference type="NCBI Taxonomy" id="1872699"/>
    <lineage>
        <taxon>Archaea</taxon>
        <taxon>Methanobacteriati</taxon>
        <taxon>Methanobacteriota</taxon>
        <taxon>Stenosarchaea group</taxon>
        <taxon>Halobacteria</taxon>
        <taxon>Halobacteriales</taxon>
        <taxon>Natronomonadaceae</taxon>
        <taxon>Halomarina</taxon>
    </lineage>
</organism>
<name>A0ABD5RLG0_9EURY</name>
<dbReference type="RefSeq" id="WP_247414363.1">
    <property type="nucleotide sequence ID" value="NZ_JALLGW010000001.1"/>
</dbReference>
<dbReference type="AlphaFoldDB" id="A0ABD5RLG0"/>
<comment type="caution">
    <text evidence="1">The sequence shown here is derived from an EMBL/GenBank/DDBJ whole genome shotgun (WGS) entry which is preliminary data.</text>
</comment>
<dbReference type="SUPFAM" id="SSF110710">
    <property type="entry name" value="TTHA0583/YokD-like"/>
    <property type="match status" value="1"/>
</dbReference>
<proteinExistence type="predicted"/>
<dbReference type="EMBL" id="JBHSQH010000001">
    <property type="protein sequence ID" value="MFC5971467.1"/>
    <property type="molecule type" value="Genomic_DNA"/>
</dbReference>
<evidence type="ECO:0000313" key="1">
    <source>
        <dbReference type="EMBL" id="MFC5971467.1"/>
    </source>
</evidence>
<dbReference type="Proteomes" id="UP001596099">
    <property type="component" value="Unassembled WGS sequence"/>
</dbReference>
<keyword evidence="2" id="KW-1185">Reference proteome</keyword>
<dbReference type="InterPro" id="IPR028345">
    <property type="entry name" value="Antibiotic_NAT-like"/>
</dbReference>
<gene>
    <name evidence="1" type="ORF">ACFPYI_09010</name>
</gene>
<accession>A0ABD5RLG0</accession>
<sequence>MSPNLLTNVSRAGNLLKHQTLKQVNRRRGAGRVPESRFDDLLARYGADHSTVFVHAGLADVKAAFGGDPYRFLLERLDDHFESVIAPGFTDYFATSGVYHKEFSRPKHGSFVRQFLDDADYRTDDAIKSFLVRGDYRFEDCVHEESYHEDGCFAKLVEDDVLVLDVGTPWLVCSHLHFFESRYDVDYVAEYTFDGVRYSDRTTFERIEQTVDKQVSELYSWNKPKLMELLDDEGVLDRHDLNGLNVLAFTLGDVDEALSPKLRENPYWLVTL</sequence>
<reference evidence="1 2" key="1">
    <citation type="journal article" date="2019" name="Int. J. Syst. Evol. Microbiol.">
        <title>The Global Catalogue of Microorganisms (GCM) 10K type strain sequencing project: providing services to taxonomists for standard genome sequencing and annotation.</title>
        <authorList>
            <consortium name="The Broad Institute Genomics Platform"/>
            <consortium name="The Broad Institute Genome Sequencing Center for Infectious Disease"/>
            <person name="Wu L."/>
            <person name="Ma J."/>
        </authorList>
    </citation>
    <scope>NUCLEOTIDE SEQUENCE [LARGE SCALE GENOMIC DNA]</scope>
    <source>
        <strain evidence="1 2">CGMCC 1.12543</strain>
    </source>
</reference>
<evidence type="ECO:0000313" key="2">
    <source>
        <dbReference type="Proteomes" id="UP001596099"/>
    </source>
</evidence>
<protein>
    <submittedName>
        <fullName evidence="1">AAC(3) family N-acetyltransferase</fullName>
    </submittedName>
</protein>